<dbReference type="EMBL" id="AP014631">
    <property type="protein sequence ID" value="BAP39475.1"/>
    <property type="molecule type" value="Genomic_DNA"/>
</dbReference>
<evidence type="ECO:0000313" key="8">
    <source>
        <dbReference type="EMBL" id="BAP39475.1"/>
    </source>
</evidence>
<dbReference type="Gene3D" id="3.30.230.10">
    <property type="match status" value="1"/>
</dbReference>
<evidence type="ECO:0000256" key="1">
    <source>
        <dbReference type="ARBA" id="ARBA00022694"/>
    </source>
</evidence>
<dbReference type="GO" id="GO:0001682">
    <property type="term" value="P:tRNA 5'-leader removal"/>
    <property type="evidence" value="ECO:0007669"/>
    <property type="project" value="UniProtKB-UniRule"/>
</dbReference>
<reference evidence="9" key="1">
    <citation type="journal article" date="2014" name="Genome Announc.">
        <title>Complete Genome Sequence of Mycoplasma canadense Strain HAZ 360_1 from Bovine Mastitic Milk in Japan.</title>
        <authorList>
            <person name="Hata E."/>
        </authorList>
    </citation>
    <scope>NUCLEOTIDE SEQUENCE [LARGE SCALE GENOMIC DNA]</scope>
    <source>
        <strain evidence="9">HAZ360_1</strain>
    </source>
</reference>
<evidence type="ECO:0000256" key="4">
    <source>
        <dbReference type="ARBA" id="ARBA00022801"/>
    </source>
</evidence>
<dbReference type="GO" id="GO:0042781">
    <property type="term" value="F:3'-tRNA processing endoribonuclease activity"/>
    <property type="evidence" value="ECO:0007669"/>
    <property type="project" value="TreeGrafter"/>
</dbReference>
<dbReference type="PANTHER" id="PTHR33992:SF1">
    <property type="entry name" value="RIBONUCLEASE P PROTEIN COMPONENT"/>
    <property type="match status" value="1"/>
</dbReference>
<dbReference type="InterPro" id="IPR020568">
    <property type="entry name" value="Ribosomal_Su5_D2-typ_SF"/>
</dbReference>
<evidence type="ECO:0000256" key="2">
    <source>
        <dbReference type="ARBA" id="ARBA00022722"/>
    </source>
</evidence>
<evidence type="ECO:0000256" key="6">
    <source>
        <dbReference type="HAMAP-Rule" id="MF_00227"/>
    </source>
</evidence>
<dbReference type="AlphaFoldDB" id="A0A077L5E2"/>
<dbReference type="PANTHER" id="PTHR33992">
    <property type="entry name" value="RIBONUCLEASE P PROTEIN COMPONENT"/>
    <property type="match status" value="1"/>
</dbReference>
<keyword evidence="5 6" id="KW-0694">RNA-binding</keyword>
<keyword evidence="2 6" id="KW-0540">Nuclease</keyword>
<dbReference type="KEGG" id="mcan:MCAN360_0246"/>
<evidence type="ECO:0000313" key="9">
    <source>
        <dbReference type="Proteomes" id="UP000031641"/>
    </source>
</evidence>
<accession>A0A077L5E2</accession>
<evidence type="ECO:0000256" key="7">
    <source>
        <dbReference type="NCBIfam" id="TIGR00188"/>
    </source>
</evidence>
<comment type="similarity">
    <text evidence="6">Belongs to the RnpA family.</text>
</comment>
<name>A0A077L5E2_9BACT</name>
<dbReference type="EC" id="3.1.26.5" evidence="6 7"/>
<dbReference type="NCBIfam" id="TIGR00188">
    <property type="entry name" value="rnpA"/>
    <property type="match status" value="1"/>
</dbReference>
<gene>
    <name evidence="6 8" type="primary">rnpA</name>
    <name evidence="8" type="ORF">MCAN360_0246</name>
</gene>
<dbReference type="STRING" id="29554.MCAN360_0246"/>
<dbReference type="InterPro" id="IPR000100">
    <property type="entry name" value="RNase_P"/>
</dbReference>
<keyword evidence="9" id="KW-1185">Reference proteome</keyword>
<protein>
    <recommendedName>
        <fullName evidence="6 7">Ribonuclease P protein component</fullName>
        <shortName evidence="6">RNase P protein</shortName>
        <shortName evidence="6">RNaseP protein</shortName>
        <ecNumber evidence="6 7">3.1.26.5</ecNumber>
    </recommendedName>
    <alternativeName>
        <fullName evidence="6">Protein C5</fullName>
    </alternativeName>
</protein>
<comment type="catalytic activity">
    <reaction evidence="6">
        <text>Endonucleolytic cleavage of RNA, removing 5'-extranucleotides from tRNA precursor.</text>
        <dbReference type="EC" id="3.1.26.5"/>
    </reaction>
</comment>
<keyword evidence="3 6" id="KW-0255">Endonuclease</keyword>
<dbReference type="Pfam" id="PF00825">
    <property type="entry name" value="Ribonuclease_P"/>
    <property type="match status" value="1"/>
</dbReference>
<keyword evidence="1 6" id="KW-0819">tRNA processing</keyword>
<comment type="subunit">
    <text evidence="6">Consists of a catalytic RNA component (M1 or rnpB) and a protein subunit.</text>
</comment>
<dbReference type="SUPFAM" id="SSF54211">
    <property type="entry name" value="Ribosomal protein S5 domain 2-like"/>
    <property type="match status" value="1"/>
</dbReference>
<keyword evidence="4 6" id="KW-0378">Hydrolase</keyword>
<dbReference type="Proteomes" id="UP000031641">
    <property type="component" value="Chromosome"/>
</dbReference>
<evidence type="ECO:0000256" key="3">
    <source>
        <dbReference type="ARBA" id="ARBA00022759"/>
    </source>
</evidence>
<evidence type="ECO:0000256" key="5">
    <source>
        <dbReference type="ARBA" id="ARBA00022884"/>
    </source>
</evidence>
<dbReference type="HAMAP" id="MF_00227">
    <property type="entry name" value="RNase_P"/>
    <property type="match status" value="1"/>
</dbReference>
<dbReference type="GO" id="GO:0030677">
    <property type="term" value="C:ribonuclease P complex"/>
    <property type="evidence" value="ECO:0007669"/>
    <property type="project" value="TreeGrafter"/>
</dbReference>
<comment type="function">
    <text evidence="6">RNaseP catalyzes the removal of the 5'-leader sequence from pre-tRNA to produce the mature 5'-terminus. It can also cleave other RNA substrates such as 4.5S RNA. The protein component plays an auxiliary but essential role in vivo by binding to the 5'-leader sequence and broadening the substrate specificity of the ribozyme.</text>
</comment>
<dbReference type="HOGENOM" id="CLU_117179_9_1_14"/>
<dbReference type="GO" id="GO:0000049">
    <property type="term" value="F:tRNA binding"/>
    <property type="evidence" value="ECO:0007669"/>
    <property type="project" value="UniProtKB-UniRule"/>
</dbReference>
<proteinExistence type="inferred from homology"/>
<dbReference type="GO" id="GO:0004526">
    <property type="term" value="F:ribonuclease P activity"/>
    <property type="evidence" value="ECO:0007669"/>
    <property type="project" value="UniProtKB-UniRule"/>
</dbReference>
<dbReference type="InterPro" id="IPR014721">
    <property type="entry name" value="Ribsml_uS5_D2-typ_fold_subgr"/>
</dbReference>
<sequence>MIHFFTSLKINMNKKNTVKKNWEFQKILNGHKQVISRNLIIYFNKSNFFRAGISIPKQFANAVERNHYRNQIRAILRKMDISKINYDTIIIARKNFFTLSWDEKVLAVHKIYERITDGKEK</sequence>
<organism evidence="8 9">
    <name type="scientific">Metamycoplasma canadense</name>
    <dbReference type="NCBI Taxonomy" id="29554"/>
    <lineage>
        <taxon>Bacteria</taxon>
        <taxon>Bacillati</taxon>
        <taxon>Mycoplasmatota</taxon>
        <taxon>Mycoplasmoidales</taxon>
        <taxon>Metamycoplasmataceae</taxon>
        <taxon>Metamycoplasma</taxon>
    </lineage>
</organism>